<feature type="region of interest" description="Disordered" evidence="1">
    <location>
        <begin position="550"/>
        <end position="608"/>
    </location>
</feature>
<feature type="compositionally biased region" description="Basic and acidic residues" evidence="1">
    <location>
        <begin position="133"/>
        <end position="171"/>
    </location>
</feature>
<evidence type="ECO:0000256" key="1">
    <source>
        <dbReference type="SAM" id="MobiDB-lite"/>
    </source>
</evidence>
<feature type="compositionally biased region" description="Basic residues" evidence="1">
    <location>
        <begin position="291"/>
        <end position="303"/>
    </location>
</feature>
<organism evidence="2 3">
    <name type="scientific">Desmophyllum pertusum</name>
    <dbReference type="NCBI Taxonomy" id="174260"/>
    <lineage>
        <taxon>Eukaryota</taxon>
        <taxon>Metazoa</taxon>
        <taxon>Cnidaria</taxon>
        <taxon>Anthozoa</taxon>
        <taxon>Hexacorallia</taxon>
        <taxon>Scleractinia</taxon>
        <taxon>Caryophylliina</taxon>
        <taxon>Caryophylliidae</taxon>
        <taxon>Desmophyllum</taxon>
    </lineage>
</organism>
<sequence>MRFTDQFLYGDVSANKENHPDQSVFKTTSYGIYDIRRSSGPGSTNRRRKALGLQPNPTRETVSQEENGLVYISGSSTPSSVQDSRGRYPLGREEDPTGRATAYREVHQDIPEYYEGRPQRSEEPRKPRTKSYQLEKEADMPRNRQAREVLGKQEIQDLHQDDYLSRKDRKSDHSHRHHASRKDSTVSNGTPEQEAGLSRYTSDRSRQQSEAGPLHYTSDRSRQPPTQYMDRTDPNGTSHSLGHGGKRSASSGQSRTRHEDGTAPSSRQAGMETPAGSRKHHLRTSDAKAGHSSRSKSHSRGSKASRFDANISKLSSLISRSLDESISSSSQTSTTTASRRPTSKGKKAKMTTTTTSDSSDISEFFNYAFFDPRLRSSIGHKLRLRELLRSVKSRDMSPIVRRTRDSSTSPESTSGVSSNDGGRTAREPPPALAEPRHPEAVEKPLSISKPPVVAPKCTCSCLEKPVTQATYAGLNRLDRIQDGNDREFRMPRMRDVGVNFPTPAVMRRQSSSSDEKTPRVQREDASTQTDKLISGRKVNRKIDTEPEKLQHTPVKSRRNMEEHGVISQPSPKKSDYSYIAEHREPQRKPRERLIASHNSPDHSVKTSTDWRNRTQELAWFFSCNE</sequence>
<feature type="region of interest" description="Disordered" evidence="1">
    <location>
        <begin position="503"/>
        <end position="528"/>
    </location>
</feature>
<feature type="compositionally biased region" description="Polar residues" evidence="1">
    <location>
        <begin position="55"/>
        <end position="66"/>
    </location>
</feature>
<dbReference type="OrthoDB" id="5972008at2759"/>
<accession>A0A9W9YVS5</accession>
<feature type="region of interest" description="Disordered" evidence="1">
    <location>
        <begin position="322"/>
        <end position="358"/>
    </location>
</feature>
<keyword evidence="3" id="KW-1185">Reference proteome</keyword>
<proteinExistence type="predicted"/>
<feature type="region of interest" description="Disordered" evidence="1">
    <location>
        <begin position="396"/>
        <end position="449"/>
    </location>
</feature>
<feature type="compositionally biased region" description="Basic and acidic residues" evidence="1">
    <location>
        <begin position="84"/>
        <end position="126"/>
    </location>
</feature>
<feature type="compositionally biased region" description="Low complexity" evidence="1">
    <location>
        <begin position="406"/>
        <end position="418"/>
    </location>
</feature>
<evidence type="ECO:0000313" key="2">
    <source>
        <dbReference type="EMBL" id="KAJ7370368.1"/>
    </source>
</evidence>
<protein>
    <submittedName>
        <fullName evidence="2">Alstrom syndrome</fullName>
    </submittedName>
</protein>
<feature type="compositionally biased region" description="Basic and acidic residues" evidence="1">
    <location>
        <begin position="513"/>
        <end position="525"/>
    </location>
</feature>
<dbReference type="EMBL" id="MU826866">
    <property type="protein sequence ID" value="KAJ7370368.1"/>
    <property type="molecule type" value="Genomic_DNA"/>
</dbReference>
<reference evidence="2" key="1">
    <citation type="submission" date="2023-01" db="EMBL/GenBank/DDBJ databases">
        <title>Genome assembly of the deep-sea coral Lophelia pertusa.</title>
        <authorList>
            <person name="Herrera S."/>
            <person name="Cordes E."/>
        </authorList>
    </citation>
    <scope>NUCLEOTIDE SEQUENCE</scope>
    <source>
        <strain evidence="2">USNM1676648</strain>
        <tissue evidence="2">Polyp</tissue>
    </source>
</reference>
<feature type="compositionally biased region" description="Basic and acidic residues" evidence="1">
    <location>
        <begin position="572"/>
        <end position="608"/>
    </location>
</feature>
<gene>
    <name evidence="2" type="primary">ALMS1</name>
    <name evidence="2" type="ORF">OS493_032544</name>
</gene>
<dbReference type="Proteomes" id="UP001163046">
    <property type="component" value="Unassembled WGS sequence"/>
</dbReference>
<dbReference type="AlphaFoldDB" id="A0A9W9YVS5"/>
<feature type="compositionally biased region" description="Polar residues" evidence="1">
    <location>
        <begin position="73"/>
        <end position="83"/>
    </location>
</feature>
<feature type="region of interest" description="Disordered" evidence="1">
    <location>
        <begin position="36"/>
        <end position="307"/>
    </location>
</feature>
<evidence type="ECO:0000313" key="3">
    <source>
        <dbReference type="Proteomes" id="UP001163046"/>
    </source>
</evidence>
<feature type="compositionally biased region" description="Low complexity" evidence="1">
    <location>
        <begin position="322"/>
        <end position="340"/>
    </location>
</feature>
<name>A0A9W9YVS5_9CNID</name>
<comment type="caution">
    <text evidence="2">The sequence shown here is derived from an EMBL/GenBank/DDBJ whole genome shotgun (WGS) entry which is preliminary data.</text>
</comment>